<dbReference type="RefSeq" id="WP_077095756.1">
    <property type="nucleotide sequence ID" value="NZ_AP023398.1"/>
</dbReference>
<evidence type="ECO:0000313" key="2">
    <source>
        <dbReference type="Proteomes" id="UP001214666"/>
    </source>
</evidence>
<dbReference type="AlphaFoldDB" id="A0AAX3P6F6"/>
<gene>
    <name evidence="1" type="ORF">PY771_19195</name>
</gene>
<organism evidence="1 2">
    <name type="scientific">Aeromonas hydrophila</name>
    <dbReference type="NCBI Taxonomy" id="644"/>
    <lineage>
        <taxon>Bacteria</taxon>
        <taxon>Pseudomonadati</taxon>
        <taxon>Pseudomonadota</taxon>
        <taxon>Gammaproteobacteria</taxon>
        <taxon>Aeromonadales</taxon>
        <taxon>Aeromonadaceae</taxon>
        <taxon>Aeromonas</taxon>
    </lineage>
</organism>
<protein>
    <submittedName>
        <fullName evidence="1">Uncharacterized protein</fullName>
    </submittedName>
</protein>
<dbReference type="EMBL" id="CP118942">
    <property type="protein sequence ID" value="WEE25738.1"/>
    <property type="molecule type" value="Genomic_DNA"/>
</dbReference>
<name>A0AAX3P6F6_AERHY</name>
<dbReference type="Proteomes" id="UP001214666">
    <property type="component" value="Chromosome"/>
</dbReference>
<reference evidence="1" key="1">
    <citation type="submission" date="2023-02" db="EMBL/GenBank/DDBJ databases">
        <title>The sequence of Aeromonas hydrophila K533.</title>
        <authorList>
            <person name="Luo X."/>
        </authorList>
    </citation>
    <scope>NUCLEOTIDE SEQUENCE</scope>
    <source>
        <strain evidence="1">K533</strain>
    </source>
</reference>
<evidence type="ECO:0000313" key="1">
    <source>
        <dbReference type="EMBL" id="WEE25738.1"/>
    </source>
</evidence>
<accession>A0AAX3P6F6</accession>
<proteinExistence type="predicted"/>
<sequence>MTDKEMTILACYGNNGINSRDIFQRFYEHPDLSRDFMLTRLDTTHLQERLRDEFIKYGMSSLFRYHITCDSILHPGINVDEVETVILGFIRTLKGVKNLMIIDAFFYSNEENVLNLFKKMITELSESLQCITFFTQESKPKDAKKRSPDAMHNILKSINSDIKIKDIITDEVHDRFWLDTDNKKGIVMGTSLNGVTKKLTLIDYLQPSDARAVIDIANEISKTQQTEKG</sequence>